<evidence type="ECO:0000313" key="1">
    <source>
        <dbReference type="EMBL" id="KAK5795730.1"/>
    </source>
</evidence>
<evidence type="ECO:0000313" key="2">
    <source>
        <dbReference type="Proteomes" id="UP001358586"/>
    </source>
</evidence>
<reference evidence="1 2" key="1">
    <citation type="submission" date="2023-03" db="EMBL/GenBank/DDBJ databases">
        <title>WGS of Gossypium arboreum.</title>
        <authorList>
            <person name="Yu D."/>
        </authorList>
    </citation>
    <scope>NUCLEOTIDE SEQUENCE [LARGE SCALE GENOMIC DNA]</scope>
    <source>
        <tissue evidence="1">Leaf</tissue>
    </source>
</reference>
<sequence length="70" mass="8067">MEKGPSATAHRPYPINWVPAIAEKAHFHPIPLYDHSRTLKTLASSNSIWLWNLGFCSLLTDFSFDINRER</sequence>
<protein>
    <submittedName>
        <fullName evidence="1">Uncharacterized protein</fullName>
    </submittedName>
</protein>
<organism evidence="1 2">
    <name type="scientific">Gossypium arboreum</name>
    <name type="common">Tree cotton</name>
    <name type="synonym">Gossypium nanking</name>
    <dbReference type="NCBI Taxonomy" id="29729"/>
    <lineage>
        <taxon>Eukaryota</taxon>
        <taxon>Viridiplantae</taxon>
        <taxon>Streptophyta</taxon>
        <taxon>Embryophyta</taxon>
        <taxon>Tracheophyta</taxon>
        <taxon>Spermatophyta</taxon>
        <taxon>Magnoliopsida</taxon>
        <taxon>eudicotyledons</taxon>
        <taxon>Gunneridae</taxon>
        <taxon>Pentapetalae</taxon>
        <taxon>rosids</taxon>
        <taxon>malvids</taxon>
        <taxon>Malvales</taxon>
        <taxon>Malvaceae</taxon>
        <taxon>Malvoideae</taxon>
        <taxon>Gossypium</taxon>
    </lineage>
</organism>
<dbReference type="Proteomes" id="UP001358586">
    <property type="component" value="Chromosome 10"/>
</dbReference>
<comment type="caution">
    <text evidence="1">The sequence shown here is derived from an EMBL/GenBank/DDBJ whole genome shotgun (WGS) entry which is preliminary data.</text>
</comment>
<accession>A0ABR0NLD3</accession>
<proteinExistence type="predicted"/>
<gene>
    <name evidence="1" type="ORF">PVK06_037002</name>
</gene>
<dbReference type="EMBL" id="JARKNE010000010">
    <property type="protein sequence ID" value="KAK5795730.1"/>
    <property type="molecule type" value="Genomic_DNA"/>
</dbReference>
<name>A0ABR0NLD3_GOSAR</name>
<keyword evidence="2" id="KW-1185">Reference proteome</keyword>